<name>A0ABD3NP45_9STRA</name>
<dbReference type="SUPFAM" id="SSF50985">
    <property type="entry name" value="RCC1/BLIP-II"/>
    <property type="match status" value="1"/>
</dbReference>
<evidence type="ECO:0000313" key="4">
    <source>
        <dbReference type="EMBL" id="KAL3777567.1"/>
    </source>
</evidence>
<keyword evidence="5" id="KW-1185">Reference proteome</keyword>
<dbReference type="Pfam" id="PF13540">
    <property type="entry name" value="RCC1_2"/>
    <property type="match status" value="1"/>
</dbReference>
<organism evidence="4 5">
    <name type="scientific">Cyclotella atomus</name>
    <dbReference type="NCBI Taxonomy" id="382360"/>
    <lineage>
        <taxon>Eukaryota</taxon>
        <taxon>Sar</taxon>
        <taxon>Stramenopiles</taxon>
        <taxon>Ochrophyta</taxon>
        <taxon>Bacillariophyta</taxon>
        <taxon>Coscinodiscophyceae</taxon>
        <taxon>Thalassiosirophycidae</taxon>
        <taxon>Stephanodiscales</taxon>
        <taxon>Stephanodiscaceae</taxon>
        <taxon>Cyclotella</taxon>
    </lineage>
</organism>
<reference evidence="4 5" key="1">
    <citation type="submission" date="2024-10" db="EMBL/GenBank/DDBJ databases">
        <title>Updated reference genomes for cyclostephanoid diatoms.</title>
        <authorList>
            <person name="Roberts W.R."/>
            <person name="Alverson A.J."/>
        </authorList>
    </citation>
    <scope>NUCLEOTIDE SEQUENCE [LARGE SCALE GENOMIC DNA]</scope>
    <source>
        <strain evidence="4 5">AJA010-31</strain>
    </source>
</reference>
<dbReference type="EMBL" id="JALLPJ020001037">
    <property type="protein sequence ID" value="KAL3777567.1"/>
    <property type="molecule type" value="Genomic_DNA"/>
</dbReference>
<evidence type="ECO:0000256" key="3">
    <source>
        <dbReference type="SAM" id="MobiDB-lite"/>
    </source>
</evidence>
<dbReference type="PANTHER" id="PTHR22870:SF408">
    <property type="entry name" value="OS09G0560450 PROTEIN"/>
    <property type="match status" value="1"/>
</dbReference>
<dbReference type="Gene3D" id="2.130.10.30">
    <property type="entry name" value="Regulator of chromosome condensation 1/beta-lactamase-inhibitor protein II"/>
    <property type="match status" value="2"/>
</dbReference>
<dbReference type="PRINTS" id="PR00633">
    <property type="entry name" value="RCCNDNSATION"/>
</dbReference>
<accession>A0ABD3NP45</accession>
<dbReference type="Pfam" id="PF00415">
    <property type="entry name" value="RCC1"/>
    <property type="match status" value="1"/>
</dbReference>
<dbReference type="PANTHER" id="PTHR22870">
    <property type="entry name" value="REGULATOR OF CHROMOSOME CONDENSATION"/>
    <property type="match status" value="1"/>
</dbReference>
<dbReference type="InterPro" id="IPR009091">
    <property type="entry name" value="RCC1/BLIP-II"/>
</dbReference>
<feature type="repeat" description="RCC1" evidence="2">
    <location>
        <begin position="339"/>
        <end position="393"/>
    </location>
</feature>
<feature type="compositionally biased region" description="Low complexity" evidence="3">
    <location>
        <begin position="132"/>
        <end position="142"/>
    </location>
</feature>
<protein>
    <submittedName>
        <fullName evidence="4">Uncharacterized protein</fullName>
    </submittedName>
</protein>
<dbReference type="InterPro" id="IPR051210">
    <property type="entry name" value="Ub_ligase/GEF_domain"/>
</dbReference>
<dbReference type="Proteomes" id="UP001530400">
    <property type="component" value="Unassembled WGS sequence"/>
</dbReference>
<feature type="region of interest" description="Disordered" evidence="3">
    <location>
        <begin position="396"/>
        <end position="415"/>
    </location>
</feature>
<feature type="repeat" description="RCC1" evidence="2">
    <location>
        <begin position="699"/>
        <end position="754"/>
    </location>
</feature>
<feature type="region of interest" description="Disordered" evidence="3">
    <location>
        <begin position="108"/>
        <end position="173"/>
    </location>
</feature>
<proteinExistence type="predicted"/>
<evidence type="ECO:0000256" key="2">
    <source>
        <dbReference type="PROSITE-ProRule" id="PRU00235"/>
    </source>
</evidence>
<feature type="region of interest" description="Disordered" evidence="3">
    <location>
        <begin position="647"/>
        <end position="668"/>
    </location>
</feature>
<gene>
    <name evidence="4" type="ORF">ACHAWO_000829</name>
</gene>
<keyword evidence="1" id="KW-0677">Repeat</keyword>
<evidence type="ECO:0000256" key="1">
    <source>
        <dbReference type="ARBA" id="ARBA00022737"/>
    </source>
</evidence>
<dbReference type="InterPro" id="IPR000408">
    <property type="entry name" value="Reg_chr_condens"/>
</dbReference>
<comment type="caution">
    <text evidence="4">The sequence shown here is derived from an EMBL/GenBank/DDBJ whole genome shotgun (WGS) entry which is preliminary data.</text>
</comment>
<evidence type="ECO:0000313" key="5">
    <source>
        <dbReference type="Proteomes" id="UP001530400"/>
    </source>
</evidence>
<feature type="compositionally biased region" description="Polar residues" evidence="3">
    <location>
        <begin position="108"/>
        <end position="121"/>
    </location>
</feature>
<feature type="region of interest" description="Disordered" evidence="3">
    <location>
        <begin position="459"/>
        <end position="494"/>
    </location>
</feature>
<sequence length="883" mass="95758">MDANSSVVATSSDETLFLSSTGDVLVCRDFDYQDDRYAINTDRADIVIHDIGRLQNGLDDFNILESSSKDEVARNLWGQPHQRQDDEFSCCDANTSCHSTGLCGGAESSSNQYGHNNSMGTNAKPKRGRYLNSNTSSSATNTTHERGVAYIHSSDSSGRKGLSIKTSRSDDEEYDNVDINGVNLRDHDEWITVGTNSPTPVMSFDYSCYEPPTPEASRSYDHEEDKHLTSSRIQMNGHGNKSSSMPNLTKGLEKDHIKDTINLPTGSTVPMHKQTFESHPIHPRTQPNKSQEKHSSAGTIYNGNFPGIPTFLGHLSQIRITQISAHSSGHHVLLTSDEGMLFSYGSNDRGQLGLGRQHTKVTAPQLITPLLENGGKTINCAAGLDYSLVVVKTEGSRIAHRRRQQQRSPNSTMLNERNAHQQVYAFGCNDNNKLGLLDPEKSLKNNYSGEGIWRRWRKDAGDSSPIESPEPPSPSSHVSGDDSTNDGSASSSSDVYLPRRVALHCKVIPKRDSAETPIHNNRTAVASIPFGIFCIAASKDHSAALVKRPSRSVELYTWGRGEDGRLGLPVPGSTEPLTPTSRWDTLCCASMDNDDETLNSLIDDGSSLGFDVDNTHSNQSAMAQYFVPKPSMVTSLSMLASEKAEHPPLPMKSKFLPRPRKNQRGSPSKYDANCLLAESEHAVRLALGPRCTHVITSTGQWFAFGSSSDGLLAAGGHVSNIYQPTEVKLPLAFGHEKISSISIGETHGIALTTTGRAFTWGTSPDGALGRGNKSYMPIPQPVSLRKSTHSTVFNSAITSHLRGECSNPRSRVNIGGEGVTADAGAVAYVHAGKDLSVFILRSGSIQTCGRQSGRLGQGDVSMCVSSPTEIYGGVQMWRGEKSP</sequence>
<dbReference type="AlphaFoldDB" id="A0ABD3NP45"/>
<dbReference type="PROSITE" id="PS50012">
    <property type="entry name" value="RCC1_3"/>
    <property type="match status" value="2"/>
</dbReference>
<feature type="compositionally biased region" description="Polar residues" evidence="3">
    <location>
        <begin position="406"/>
        <end position="415"/>
    </location>
</feature>
<feature type="compositionally biased region" description="Low complexity" evidence="3">
    <location>
        <begin position="481"/>
        <end position="494"/>
    </location>
</feature>